<organism evidence="1">
    <name type="scientific">uncultured Caudovirales phage</name>
    <dbReference type="NCBI Taxonomy" id="2100421"/>
    <lineage>
        <taxon>Viruses</taxon>
        <taxon>Duplodnaviria</taxon>
        <taxon>Heunggongvirae</taxon>
        <taxon>Uroviricota</taxon>
        <taxon>Caudoviricetes</taxon>
        <taxon>Peduoviridae</taxon>
        <taxon>Maltschvirus</taxon>
        <taxon>Maltschvirus maltsch</taxon>
    </lineage>
</organism>
<evidence type="ECO:0000313" key="1">
    <source>
        <dbReference type="EMBL" id="CAB4134197.1"/>
    </source>
</evidence>
<proteinExistence type="predicted"/>
<gene>
    <name evidence="1" type="ORF">UFOVP266_30</name>
</gene>
<dbReference type="EMBL" id="LR796280">
    <property type="protein sequence ID" value="CAB4134197.1"/>
    <property type="molecule type" value="Genomic_DNA"/>
</dbReference>
<name>A0A6J5LMG6_9CAUD</name>
<sequence>MRRLVRYEYEGANVWALWENDEGERWYEQIVVEGVVQW</sequence>
<protein>
    <submittedName>
        <fullName evidence="1">Uncharacterized protein</fullName>
    </submittedName>
</protein>
<accession>A0A6J5LMG6</accession>
<reference evidence="1" key="1">
    <citation type="submission" date="2020-04" db="EMBL/GenBank/DDBJ databases">
        <authorList>
            <person name="Chiriac C."/>
            <person name="Salcher M."/>
            <person name="Ghai R."/>
            <person name="Kavagutti S V."/>
        </authorList>
    </citation>
    <scope>NUCLEOTIDE SEQUENCE</scope>
</reference>